<keyword evidence="2" id="KW-1133">Transmembrane helix</keyword>
<feature type="transmembrane region" description="Helical" evidence="2">
    <location>
        <begin position="337"/>
        <end position="356"/>
    </location>
</feature>
<organism evidence="3 4">
    <name type="scientific">Natronosalvus rutilus</name>
    <dbReference type="NCBI Taxonomy" id="2953753"/>
    <lineage>
        <taxon>Archaea</taxon>
        <taxon>Methanobacteriati</taxon>
        <taxon>Methanobacteriota</taxon>
        <taxon>Stenosarchaea group</taxon>
        <taxon>Halobacteria</taxon>
        <taxon>Halobacteriales</taxon>
        <taxon>Natrialbaceae</taxon>
        <taxon>Natronosalvus</taxon>
    </lineage>
</organism>
<gene>
    <name evidence="3" type="ORF">NGM29_01595</name>
</gene>
<evidence type="ECO:0000313" key="4">
    <source>
        <dbReference type="Proteomes" id="UP001056855"/>
    </source>
</evidence>
<dbReference type="InterPro" id="IPR014509">
    <property type="entry name" value="YjdF-like"/>
</dbReference>
<feature type="compositionally biased region" description="Basic and acidic residues" evidence="1">
    <location>
        <begin position="188"/>
        <end position="203"/>
    </location>
</feature>
<name>A0A9E7NC76_9EURY</name>
<dbReference type="Pfam" id="PF09997">
    <property type="entry name" value="DUF2238"/>
    <property type="match status" value="1"/>
</dbReference>
<feature type="transmembrane region" description="Helical" evidence="2">
    <location>
        <begin position="37"/>
        <end position="55"/>
    </location>
</feature>
<keyword evidence="2" id="KW-0812">Transmembrane</keyword>
<feature type="transmembrane region" description="Helical" evidence="2">
    <location>
        <begin position="276"/>
        <end position="295"/>
    </location>
</feature>
<evidence type="ECO:0000313" key="3">
    <source>
        <dbReference type="EMBL" id="UTF54007.1"/>
    </source>
</evidence>
<dbReference type="Proteomes" id="UP001056855">
    <property type="component" value="Chromosome"/>
</dbReference>
<feature type="region of interest" description="Disordered" evidence="1">
    <location>
        <begin position="188"/>
        <end position="212"/>
    </location>
</feature>
<keyword evidence="4" id="KW-1185">Reference proteome</keyword>
<dbReference type="GeneID" id="73288699"/>
<protein>
    <submittedName>
        <fullName evidence="3">Uncharacterized protein</fullName>
    </submittedName>
</protein>
<dbReference type="PROSITE" id="PS00307">
    <property type="entry name" value="LECTIN_LEGUME_BETA"/>
    <property type="match status" value="1"/>
</dbReference>
<feature type="transmembrane region" description="Helical" evidence="2">
    <location>
        <begin position="12"/>
        <end position="31"/>
    </location>
</feature>
<dbReference type="InterPro" id="IPR019825">
    <property type="entry name" value="Lectin_legB_Mn/Ca_BS"/>
</dbReference>
<evidence type="ECO:0000256" key="2">
    <source>
        <dbReference type="SAM" id="Phobius"/>
    </source>
</evidence>
<dbReference type="RefSeq" id="WP_254158518.1">
    <property type="nucleotide sequence ID" value="NZ_CP100355.1"/>
</dbReference>
<dbReference type="KEGG" id="sawl:NGM29_01595"/>
<feature type="transmembrane region" description="Helical" evidence="2">
    <location>
        <begin position="116"/>
        <end position="138"/>
    </location>
</feature>
<accession>A0A9E7NC76</accession>
<sequence>MNVLAAIVESERANAALAWSIVAAIVVTAIVSARAGAFVWAALGATAVSLALVPTLRRWDPFVMLPWEVLALAAVPLVVRLVASIPIAGFLTVATIALLIAVELDTYTSVEMTSRFAVSFVVLATMAVAGCWVILQWTSDALLGTSHLTGVVPLMWDIVYATAFGGLAGALFVLYFFQRDDADGDLTQERADHDEGRDHRSSSESDTSDSDTVLGLSERRCWRGVRLLQGALALLVGYAVVTVDPALFVNAALPLALTFAPTLVRRTSGHEMGAGLALWIAAAAFLHTVGAIRLYTTFGWFDQLTHTLSATLVAGLGYAVVDALERTESGVDFPTEFRFVFLVIFVLAFGVAWEILEFGSGGLASLVGGEAVLAQYGTSDIALDLLFNAVGAVLVGLWGTGYFDGLARVFTNRFDDSRDVT</sequence>
<proteinExistence type="predicted"/>
<evidence type="ECO:0000256" key="1">
    <source>
        <dbReference type="SAM" id="MobiDB-lite"/>
    </source>
</evidence>
<feature type="transmembrane region" description="Helical" evidence="2">
    <location>
        <begin position="85"/>
        <end position="104"/>
    </location>
</feature>
<feature type="transmembrane region" description="Helical" evidence="2">
    <location>
        <begin position="385"/>
        <end position="403"/>
    </location>
</feature>
<keyword evidence="2" id="KW-0472">Membrane</keyword>
<dbReference type="EMBL" id="CP100355">
    <property type="protein sequence ID" value="UTF54007.1"/>
    <property type="molecule type" value="Genomic_DNA"/>
</dbReference>
<reference evidence="3" key="1">
    <citation type="submission" date="2022-06" db="EMBL/GenBank/DDBJ databases">
        <title>Diverse halophilic archaea isolated from saline environments.</title>
        <authorList>
            <person name="Cui H.-L."/>
        </authorList>
    </citation>
    <scope>NUCLEOTIDE SEQUENCE</scope>
    <source>
        <strain evidence="3">WLHS1</strain>
    </source>
</reference>
<dbReference type="AlphaFoldDB" id="A0A9E7NC76"/>
<feature type="transmembrane region" description="Helical" evidence="2">
    <location>
        <begin position="158"/>
        <end position="177"/>
    </location>
</feature>